<proteinExistence type="predicted"/>
<name>A0A1W1D3E3_9ZZZZ</name>
<dbReference type="AlphaFoldDB" id="A0A1W1D3E3"/>
<reference evidence="1" key="1">
    <citation type="submission" date="2016-10" db="EMBL/GenBank/DDBJ databases">
        <authorList>
            <person name="de Groot N.N."/>
        </authorList>
    </citation>
    <scope>NUCLEOTIDE SEQUENCE</scope>
</reference>
<evidence type="ECO:0008006" key="2">
    <source>
        <dbReference type="Google" id="ProtNLM"/>
    </source>
</evidence>
<accession>A0A1W1D3E3</accession>
<gene>
    <name evidence="1" type="ORF">MNB_SM-3-1238</name>
</gene>
<organism evidence="1">
    <name type="scientific">hydrothermal vent metagenome</name>
    <dbReference type="NCBI Taxonomy" id="652676"/>
    <lineage>
        <taxon>unclassified sequences</taxon>
        <taxon>metagenomes</taxon>
        <taxon>ecological metagenomes</taxon>
    </lineage>
</organism>
<protein>
    <recommendedName>
        <fullName evidence="2">STAS domain-containing protein</fullName>
    </recommendedName>
</protein>
<sequence length="95" mass="10480">MEITTSSNKVTITGNIKSVSDYQSIKSELDHLAKQYSSITVDIKDSISITSSVIGYFNKLVLKDNIDLRLNIGNDQLLDLLKDLNLASTFKATKA</sequence>
<dbReference type="EMBL" id="FPHP01000018">
    <property type="protein sequence ID" value="SFV75149.1"/>
    <property type="molecule type" value="Genomic_DNA"/>
</dbReference>
<evidence type="ECO:0000313" key="1">
    <source>
        <dbReference type="EMBL" id="SFV75149.1"/>
    </source>
</evidence>